<dbReference type="Gramene" id="Potri.005G000401.1.v4.1">
    <property type="protein sequence ID" value="Potri.005G000401.1.v4.1"/>
    <property type="gene ID" value="Potri.005G000401.v4.1"/>
</dbReference>
<sequence length="123" mass="14717">MTLVMNRNYSYSTIKHLGPTPLLRSGSSGTWNELLGGHSNATTSEHYSSSSVMMMEKRQLFLRSYQFCRKRTVTERIKGSFIRVKRVMWLKLRSVRKLRRLVWSRLRNAFCYRRRIRFLPLKL</sequence>
<protein>
    <submittedName>
        <fullName evidence="1">Uncharacterized protein</fullName>
    </submittedName>
</protein>
<dbReference type="AlphaFoldDB" id="A0A3N7G7E7"/>
<dbReference type="OrthoDB" id="1914706at2759"/>
<proteinExistence type="predicted"/>
<dbReference type="EMBL" id="CM009294">
    <property type="protein sequence ID" value="RQO89798.1"/>
    <property type="molecule type" value="Genomic_DNA"/>
</dbReference>
<evidence type="ECO:0000313" key="1">
    <source>
        <dbReference type="EMBL" id="RQO89798.1"/>
    </source>
</evidence>
<reference evidence="1 2" key="1">
    <citation type="journal article" date="2006" name="Science">
        <title>The genome of black cottonwood, Populus trichocarpa (Torr. &amp; Gray).</title>
        <authorList>
            <person name="Tuskan G.A."/>
            <person name="Difazio S."/>
            <person name="Jansson S."/>
            <person name="Bohlmann J."/>
            <person name="Grigoriev I."/>
            <person name="Hellsten U."/>
            <person name="Putnam N."/>
            <person name="Ralph S."/>
            <person name="Rombauts S."/>
            <person name="Salamov A."/>
            <person name="Schein J."/>
            <person name="Sterck L."/>
            <person name="Aerts A."/>
            <person name="Bhalerao R.R."/>
            <person name="Bhalerao R.P."/>
            <person name="Blaudez D."/>
            <person name="Boerjan W."/>
            <person name="Brun A."/>
            <person name="Brunner A."/>
            <person name="Busov V."/>
            <person name="Campbell M."/>
            <person name="Carlson J."/>
            <person name="Chalot M."/>
            <person name="Chapman J."/>
            <person name="Chen G.L."/>
            <person name="Cooper D."/>
            <person name="Coutinho P.M."/>
            <person name="Couturier J."/>
            <person name="Covert S."/>
            <person name="Cronk Q."/>
            <person name="Cunningham R."/>
            <person name="Davis J."/>
            <person name="Degroeve S."/>
            <person name="Dejardin A."/>
            <person name="Depamphilis C."/>
            <person name="Detter J."/>
            <person name="Dirks B."/>
            <person name="Dubchak I."/>
            <person name="Duplessis S."/>
            <person name="Ehlting J."/>
            <person name="Ellis B."/>
            <person name="Gendler K."/>
            <person name="Goodstein D."/>
            <person name="Gribskov M."/>
            <person name="Grimwood J."/>
            <person name="Groover A."/>
            <person name="Gunter L."/>
            <person name="Hamberger B."/>
            <person name="Heinze B."/>
            <person name="Helariutta Y."/>
            <person name="Henrissat B."/>
            <person name="Holligan D."/>
            <person name="Holt R."/>
            <person name="Huang W."/>
            <person name="Islam-Faridi N."/>
            <person name="Jones S."/>
            <person name="Jones-Rhoades M."/>
            <person name="Jorgensen R."/>
            <person name="Joshi C."/>
            <person name="Kangasjarvi J."/>
            <person name="Karlsson J."/>
            <person name="Kelleher C."/>
            <person name="Kirkpatrick R."/>
            <person name="Kirst M."/>
            <person name="Kohler A."/>
            <person name="Kalluri U."/>
            <person name="Larimer F."/>
            <person name="Leebens-Mack J."/>
            <person name="Leple J.C."/>
            <person name="Locascio P."/>
            <person name="Lou Y."/>
            <person name="Lucas S."/>
            <person name="Martin F."/>
            <person name="Montanini B."/>
            <person name="Napoli C."/>
            <person name="Nelson D.R."/>
            <person name="Nelson C."/>
            <person name="Nieminen K."/>
            <person name="Nilsson O."/>
            <person name="Pereda V."/>
            <person name="Peter G."/>
            <person name="Philippe R."/>
            <person name="Pilate G."/>
            <person name="Poliakov A."/>
            <person name="Razumovskaya J."/>
            <person name="Richardson P."/>
            <person name="Rinaldi C."/>
            <person name="Ritland K."/>
            <person name="Rouze P."/>
            <person name="Ryaboy D."/>
            <person name="Schmutz J."/>
            <person name="Schrader J."/>
            <person name="Segerman B."/>
            <person name="Shin H."/>
            <person name="Siddiqui A."/>
            <person name="Sterky F."/>
            <person name="Terry A."/>
            <person name="Tsai C.J."/>
            <person name="Uberbacher E."/>
            <person name="Unneberg P."/>
            <person name="Vahala J."/>
            <person name="Wall K."/>
            <person name="Wessler S."/>
            <person name="Yang G."/>
            <person name="Yin T."/>
            <person name="Douglas C."/>
            <person name="Marra M."/>
            <person name="Sandberg G."/>
            <person name="Van de Peer Y."/>
            <person name="Rokhsar D."/>
        </authorList>
    </citation>
    <scope>NUCLEOTIDE SEQUENCE [LARGE SCALE GENOMIC DNA]</scope>
    <source>
        <strain evidence="2">cv. Nisqually</strain>
    </source>
</reference>
<evidence type="ECO:0000313" key="2">
    <source>
        <dbReference type="Proteomes" id="UP000006729"/>
    </source>
</evidence>
<organism evidence="1 2">
    <name type="scientific">Populus trichocarpa</name>
    <name type="common">Western balsam poplar</name>
    <name type="synonym">Populus balsamifera subsp. trichocarpa</name>
    <dbReference type="NCBI Taxonomy" id="3694"/>
    <lineage>
        <taxon>Eukaryota</taxon>
        <taxon>Viridiplantae</taxon>
        <taxon>Streptophyta</taxon>
        <taxon>Embryophyta</taxon>
        <taxon>Tracheophyta</taxon>
        <taxon>Spermatophyta</taxon>
        <taxon>Magnoliopsida</taxon>
        <taxon>eudicotyledons</taxon>
        <taxon>Gunneridae</taxon>
        <taxon>Pentapetalae</taxon>
        <taxon>rosids</taxon>
        <taxon>fabids</taxon>
        <taxon>Malpighiales</taxon>
        <taxon>Salicaceae</taxon>
        <taxon>Saliceae</taxon>
        <taxon>Populus</taxon>
    </lineage>
</organism>
<dbReference type="InParanoid" id="A0A3N7G7E7"/>
<name>A0A3N7G7E7_POPTR</name>
<dbReference type="FunCoup" id="A0A3N7G7E7">
    <property type="interactions" value="10"/>
</dbReference>
<keyword evidence="2" id="KW-1185">Reference proteome</keyword>
<dbReference type="Proteomes" id="UP000006729">
    <property type="component" value="Chromosome 5"/>
</dbReference>
<accession>A0A3N7G7E7</accession>
<gene>
    <name evidence="1" type="ORF">POPTR_005G000401</name>
</gene>